<dbReference type="GO" id="GO:0007165">
    <property type="term" value="P:signal transduction"/>
    <property type="evidence" value="ECO:0007669"/>
    <property type="project" value="UniProtKB-KW"/>
</dbReference>
<feature type="domain" description="Methyl-accepting transducer" evidence="5">
    <location>
        <begin position="153"/>
        <end position="389"/>
    </location>
</feature>
<dbReference type="SMART" id="SM00283">
    <property type="entry name" value="MA"/>
    <property type="match status" value="1"/>
</dbReference>
<evidence type="ECO:0000313" key="7">
    <source>
        <dbReference type="EMBL" id="TCK62292.1"/>
    </source>
</evidence>
<evidence type="ECO:0000256" key="2">
    <source>
        <dbReference type="ARBA" id="ARBA00029447"/>
    </source>
</evidence>
<dbReference type="OrthoDB" id="9791237at2"/>
<dbReference type="Pfam" id="PF00015">
    <property type="entry name" value="MCPsignal"/>
    <property type="match status" value="1"/>
</dbReference>
<comment type="caution">
    <text evidence="7">The sequence shown here is derived from an EMBL/GenBank/DDBJ whole genome shotgun (WGS) entry which is preliminary data.</text>
</comment>
<comment type="similarity">
    <text evidence="2">Belongs to the methyl-accepting chemotaxis (MCP) protein family.</text>
</comment>
<evidence type="ECO:0000256" key="1">
    <source>
        <dbReference type="ARBA" id="ARBA00023224"/>
    </source>
</evidence>
<dbReference type="Gene3D" id="1.10.287.950">
    <property type="entry name" value="Methyl-accepting chemotaxis protein"/>
    <property type="match status" value="1"/>
</dbReference>
<dbReference type="InterPro" id="IPR003660">
    <property type="entry name" value="HAMP_dom"/>
</dbReference>
<accession>A0A4R1KCN7</accession>
<dbReference type="PROSITE" id="PS50885">
    <property type="entry name" value="HAMP"/>
    <property type="match status" value="1"/>
</dbReference>
<organism evidence="7 8">
    <name type="scientific">Seleniivibrio woodruffii</name>
    <dbReference type="NCBI Taxonomy" id="1078050"/>
    <lineage>
        <taxon>Bacteria</taxon>
        <taxon>Pseudomonadati</taxon>
        <taxon>Deferribacterota</taxon>
        <taxon>Deferribacteres</taxon>
        <taxon>Deferribacterales</taxon>
        <taxon>Geovibrionaceae</taxon>
        <taxon>Seleniivibrio</taxon>
    </lineage>
</organism>
<evidence type="ECO:0000313" key="8">
    <source>
        <dbReference type="Proteomes" id="UP000294614"/>
    </source>
</evidence>
<dbReference type="EMBL" id="SMGG01000003">
    <property type="protein sequence ID" value="TCK62292.1"/>
    <property type="molecule type" value="Genomic_DNA"/>
</dbReference>
<proteinExistence type="inferred from homology"/>
<dbReference type="Pfam" id="PF00672">
    <property type="entry name" value="HAMP"/>
    <property type="match status" value="1"/>
</dbReference>
<dbReference type="GO" id="GO:0016020">
    <property type="term" value="C:membrane"/>
    <property type="evidence" value="ECO:0007669"/>
    <property type="project" value="InterPro"/>
</dbReference>
<dbReference type="CDD" id="cd06225">
    <property type="entry name" value="HAMP"/>
    <property type="match status" value="1"/>
</dbReference>
<dbReference type="PANTHER" id="PTHR32089:SF112">
    <property type="entry name" value="LYSOZYME-LIKE PROTEIN-RELATED"/>
    <property type="match status" value="1"/>
</dbReference>
<keyword evidence="4" id="KW-0812">Transmembrane</keyword>
<evidence type="ECO:0000256" key="3">
    <source>
        <dbReference type="PROSITE-ProRule" id="PRU00284"/>
    </source>
</evidence>
<protein>
    <submittedName>
        <fullName evidence="7">Methyl-accepting chemotaxis protein</fullName>
    </submittedName>
</protein>
<evidence type="ECO:0000256" key="4">
    <source>
        <dbReference type="SAM" id="Phobius"/>
    </source>
</evidence>
<keyword evidence="4" id="KW-1133">Transmembrane helix</keyword>
<keyword evidence="4" id="KW-0472">Membrane</keyword>
<dbReference type="PROSITE" id="PS50111">
    <property type="entry name" value="CHEMOTAXIS_TRANSDUC_2"/>
    <property type="match status" value="1"/>
</dbReference>
<dbReference type="SUPFAM" id="SSF58104">
    <property type="entry name" value="Methyl-accepting chemotaxis protein (MCP) signaling domain"/>
    <property type="match status" value="1"/>
</dbReference>
<feature type="transmembrane region" description="Helical" evidence="4">
    <location>
        <begin position="21"/>
        <end position="42"/>
    </location>
</feature>
<sequence>MFMKIYKALEKEVFNSLAKKLLGNILFVTTIQVIAIISFMSYKNNIIEKVSALNIDPALKQQIIEVCSHGYGLALSAMFLTILALFFILGFFYILIVHPIRRMALLFKEIGTGGNDLSTDMPLLTYDEMRDLAEGYNLFMLKLRKLILKIRMISISIGVESAQVVHNTNRTFVEVNNQTELSERIFEVSSRSTAAVESVRGHSTSISMAAEDNIAKAVNSKNEMEALTCNMDAISGMLGEFQNTVGNLTKNSETIRDIVSLIEDISDQTNLLALNAAIEAARAGEAGRGFAVVADEVRKLAERVKSATEEISSNINQMIGDVRHTSEQTEKINQYITDTKHVVDKTSSNFSNMVHDFEQTGHGIQEITASLDGFTDNNVEIHSNITAIKDAAYLVDHMMQESQKNTITLNAHIEDIQDNVAKFKIGMGEMEKILGIAENYKAKFEEILADLASKNVDVFDKQYRQIPNSFPAKYNTKYDSKVESLFQPLYDKALSEQAGIIFALCVDTNGYAPTHNRRFSAKPTGNREQDTIHSRDKRIFNDHTGLRAAKNTQTFLIQTYSRDTGEVVNDISMPIIVNGKHWGAFRIGFDPRTIIESAKKVLDY</sequence>
<dbReference type="Proteomes" id="UP000294614">
    <property type="component" value="Unassembled WGS sequence"/>
</dbReference>
<dbReference type="SMART" id="SM00304">
    <property type="entry name" value="HAMP"/>
    <property type="match status" value="1"/>
</dbReference>
<dbReference type="AlphaFoldDB" id="A0A4R1KCN7"/>
<evidence type="ECO:0000259" key="5">
    <source>
        <dbReference type="PROSITE" id="PS50111"/>
    </source>
</evidence>
<feature type="transmembrane region" description="Helical" evidence="4">
    <location>
        <begin position="73"/>
        <end position="96"/>
    </location>
</feature>
<gene>
    <name evidence="7" type="ORF">C8D98_0814</name>
</gene>
<feature type="domain" description="HAMP" evidence="6">
    <location>
        <begin position="94"/>
        <end position="148"/>
    </location>
</feature>
<dbReference type="CDD" id="cd11386">
    <property type="entry name" value="MCP_signal"/>
    <property type="match status" value="1"/>
</dbReference>
<dbReference type="InterPro" id="IPR004089">
    <property type="entry name" value="MCPsignal_dom"/>
</dbReference>
<evidence type="ECO:0000259" key="6">
    <source>
        <dbReference type="PROSITE" id="PS50885"/>
    </source>
</evidence>
<keyword evidence="1 3" id="KW-0807">Transducer</keyword>
<dbReference type="PANTHER" id="PTHR32089">
    <property type="entry name" value="METHYL-ACCEPTING CHEMOTAXIS PROTEIN MCPB"/>
    <property type="match status" value="1"/>
</dbReference>
<reference evidence="7 8" key="1">
    <citation type="submission" date="2019-03" db="EMBL/GenBank/DDBJ databases">
        <title>Genomic Encyclopedia of Type Strains, Phase IV (KMG-IV): sequencing the most valuable type-strain genomes for metagenomic binning, comparative biology and taxonomic classification.</title>
        <authorList>
            <person name="Goeker M."/>
        </authorList>
    </citation>
    <scope>NUCLEOTIDE SEQUENCE [LARGE SCALE GENOMIC DNA]</scope>
    <source>
        <strain evidence="7 8">DSM 24984</strain>
    </source>
</reference>
<keyword evidence="8" id="KW-1185">Reference proteome</keyword>
<name>A0A4R1KCN7_9BACT</name>